<keyword evidence="3 6" id="KW-1133">Transmembrane helix</keyword>
<dbReference type="SUPFAM" id="SSF103481">
    <property type="entry name" value="Multidrug resistance efflux transporter EmrE"/>
    <property type="match status" value="1"/>
</dbReference>
<dbReference type="EMBL" id="HBEP01008685">
    <property type="protein sequence ID" value="CAD8476601.1"/>
    <property type="molecule type" value="Transcribed_RNA"/>
</dbReference>
<evidence type="ECO:0000256" key="4">
    <source>
        <dbReference type="ARBA" id="ARBA00023136"/>
    </source>
</evidence>
<gene>
    <name evidence="7" type="ORF">PANT1444_LOCUS4836</name>
</gene>
<feature type="transmembrane region" description="Helical" evidence="6">
    <location>
        <begin position="168"/>
        <end position="190"/>
    </location>
</feature>
<feature type="transmembrane region" description="Helical" evidence="6">
    <location>
        <begin position="322"/>
        <end position="343"/>
    </location>
</feature>
<dbReference type="PANTHER" id="PTHR12570">
    <property type="match status" value="1"/>
</dbReference>
<feature type="transmembrane region" description="Helical" evidence="6">
    <location>
        <begin position="45"/>
        <end position="64"/>
    </location>
</feature>
<dbReference type="InterPro" id="IPR008521">
    <property type="entry name" value="Mg_trans_NIPA"/>
</dbReference>
<evidence type="ECO:0000256" key="6">
    <source>
        <dbReference type="SAM" id="Phobius"/>
    </source>
</evidence>
<evidence type="ECO:0000256" key="1">
    <source>
        <dbReference type="ARBA" id="ARBA00004141"/>
    </source>
</evidence>
<keyword evidence="4 6" id="KW-0472">Membrane</keyword>
<dbReference type="GO" id="GO:0016020">
    <property type="term" value="C:membrane"/>
    <property type="evidence" value="ECO:0007669"/>
    <property type="project" value="UniProtKB-SubCell"/>
</dbReference>
<feature type="transmembrane region" description="Helical" evidence="6">
    <location>
        <begin position="6"/>
        <end position="25"/>
    </location>
</feature>
<evidence type="ECO:0000256" key="5">
    <source>
        <dbReference type="SAM" id="MobiDB-lite"/>
    </source>
</evidence>
<evidence type="ECO:0000313" key="7">
    <source>
        <dbReference type="EMBL" id="CAD8476601.1"/>
    </source>
</evidence>
<evidence type="ECO:0000256" key="2">
    <source>
        <dbReference type="ARBA" id="ARBA00022692"/>
    </source>
</evidence>
<organism evidence="7">
    <name type="scientific">Phaeocystis antarctica</name>
    <dbReference type="NCBI Taxonomy" id="33657"/>
    <lineage>
        <taxon>Eukaryota</taxon>
        <taxon>Haptista</taxon>
        <taxon>Haptophyta</taxon>
        <taxon>Prymnesiophyceae</taxon>
        <taxon>Phaeocystales</taxon>
        <taxon>Phaeocystaceae</taxon>
        <taxon>Phaeocystis</taxon>
    </lineage>
</organism>
<feature type="region of interest" description="Disordered" evidence="5">
    <location>
        <begin position="353"/>
        <end position="385"/>
    </location>
</feature>
<evidence type="ECO:0000256" key="3">
    <source>
        <dbReference type="ARBA" id="ARBA00022989"/>
    </source>
</evidence>
<dbReference type="InterPro" id="IPR037185">
    <property type="entry name" value="EmrE-like"/>
</dbReference>
<comment type="subcellular location">
    <subcellularLocation>
        <location evidence="1">Membrane</location>
        <topology evidence="1">Multi-pass membrane protein</topology>
    </subcellularLocation>
</comment>
<feature type="transmembrane region" description="Helical" evidence="6">
    <location>
        <begin position="295"/>
        <end position="316"/>
    </location>
</feature>
<keyword evidence="2 6" id="KW-0812">Transmembrane</keyword>
<proteinExistence type="predicted"/>
<dbReference type="AlphaFoldDB" id="A0A7S0E767"/>
<accession>A0A7S0E767</accession>
<name>A0A7S0E767_9EUKA</name>
<dbReference type="GO" id="GO:0015095">
    <property type="term" value="F:magnesium ion transmembrane transporter activity"/>
    <property type="evidence" value="ECO:0007669"/>
    <property type="project" value="InterPro"/>
</dbReference>
<feature type="transmembrane region" description="Helical" evidence="6">
    <location>
        <begin position="70"/>
        <end position="91"/>
    </location>
</feature>
<feature type="transmembrane region" description="Helical" evidence="6">
    <location>
        <begin position="139"/>
        <end position="156"/>
    </location>
</feature>
<sequence length="385" mass="42064">MKSVYIGLLIALSGITVMAFGMNLWKVSATLEAHLPWYRRPRFLIGLFGATILNTILDGIAFSMTPLSLIAPMQGLSIAMTVSIAALGIVGPKESVSPMQWRGMGYTIIGFVMCAWNGPSSDAENAFWPLIRHYYNPVWQVYAAITYASSIFYILAQHERSPLRFMLPAKGTIGLTIVACVVSGLLGGLLQVQLKILAQAIAIVVDGKPKIACADAIEGLCRLHVKATGHSTCPTMSEIWSWDVLCLAQTHLMHRTIPAWPVHWLYHWQGWFMVPSALMQLNILNCALASNDMAVTVPLWSSCIMVFTIIAGLIYFEEAKSMGSPTLFLVGGLISISGLVVVAQEKGRREQLEKEAKGLLQEEDPEQDREMTAIDGAAPTTLPSA</sequence>
<dbReference type="PANTHER" id="PTHR12570:SF9">
    <property type="entry name" value="MAGNESIUM TRANSPORTER NIPA8-RELATED"/>
    <property type="match status" value="1"/>
</dbReference>
<protein>
    <submittedName>
        <fullName evidence="7">Uncharacterized protein</fullName>
    </submittedName>
</protein>
<reference evidence="7" key="1">
    <citation type="submission" date="2021-01" db="EMBL/GenBank/DDBJ databases">
        <authorList>
            <person name="Corre E."/>
            <person name="Pelletier E."/>
            <person name="Niang G."/>
            <person name="Scheremetjew M."/>
            <person name="Finn R."/>
            <person name="Kale V."/>
            <person name="Holt S."/>
            <person name="Cochrane G."/>
            <person name="Meng A."/>
            <person name="Brown T."/>
            <person name="Cohen L."/>
        </authorList>
    </citation>
    <scope>NUCLEOTIDE SEQUENCE</scope>
    <source>
        <strain evidence="7">CCMP1374</strain>
    </source>
</reference>